<dbReference type="EMBL" id="KV417267">
    <property type="protein sequence ID" value="KZP01322.1"/>
    <property type="molecule type" value="Genomic_DNA"/>
</dbReference>
<dbReference type="Proteomes" id="UP000076738">
    <property type="component" value="Unassembled WGS sequence"/>
</dbReference>
<dbReference type="AlphaFoldDB" id="A0A167RVE4"/>
<evidence type="ECO:0000256" key="1">
    <source>
        <dbReference type="SAM" id="SignalP"/>
    </source>
</evidence>
<reference evidence="2 3" key="1">
    <citation type="journal article" date="2016" name="Mol. Biol. Evol.">
        <title>Comparative Genomics of Early-Diverging Mushroom-Forming Fungi Provides Insights into the Origins of Lignocellulose Decay Capabilities.</title>
        <authorList>
            <person name="Nagy L.G."/>
            <person name="Riley R."/>
            <person name="Tritt A."/>
            <person name="Adam C."/>
            <person name="Daum C."/>
            <person name="Floudas D."/>
            <person name="Sun H."/>
            <person name="Yadav J.S."/>
            <person name="Pangilinan J."/>
            <person name="Larsson K.H."/>
            <person name="Matsuura K."/>
            <person name="Barry K."/>
            <person name="Labutti K."/>
            <person name="Kuo R."/>
            <person name="Ohm R.A."/>
            <person name="Bhattacharya S.S."/>
            <person name="Shirouzu T."/>
            <person name="Yoshinaga Y."/>
            <person name="Martin F.M."/>
            <person name="Grigoriev I.V."/>
            <person name="Hibbett D.S."/>
        </authorList>
    </citation>
    <scope>NUCLEOTIDE SEQUENCE [LARGE SCALE GENOMIC DNA]</scope>
    <source>
        <strain evidence="2 3">TUFC12733</strain>
    </source>
</reference>
<evidence type="ECO:0008006" key="4">
    <source>
        <dbReference type="Google" id="ProtNLM"/>
    </source>
</evidence>
<evidence type="ECO:0000313" key="2">
    <source>
        <dbReference type="EMBL" id="KZP01322.1"/>
    </source>
</evidence>
<proteinExistence type="predicted"/>
<gene>
    <name evidence="2" type="ORF">CALVIDRAFT_131846</name>
</gene>
<protein>
    <recommendedName>
        <fullName evidence="4">Secreted protein</fullName>
    </recommendedName>
</protein>
<feature type="signal peptide" evidence="1">
    <location>
        <begin position="1"/>
        <end position="21"/>
    </location>
</feature>
<feature type="chain" id="PRO_5007892052" description="Secreted protein" evidence="1">
    <location>
        <begin position="22"/>
        <end position="83"/>
    </location>
</feature>
<name>A0A167RVE4_CALVF</name>
<evidence type="ECO:0000313" key="3">
    <source>
        <dbReference type="Proteomes" id="UP000076738"/>
    </source>
</evidence>
<organism evidence="2 3">
    <name type="scientific">Calocera viscosa (strain TUFC12733)</name>
    <dbReference type="NCBI Taxonomy" id="1330018"/>
    <lineage>
        <taxon>Eukaryota</taxon>
        <taxon>Fungi</taxon>
        <taxon>Dikarya</taxon>
        <taxon>Basidiomycota</taxon>
        <taxon>Agaricomycotina</taxon>
        <taxon>Dacrymycetes</taxon>
        <taxon>Dacrymycetales</taxon>
        <taxon>Dacrymycetaceae</taxon>
        <taxon>Calocera</taxon>
    </lineage>
</organism>
<keyword evidence="3" id="KW-1185">Reference proteome</keyword>
<keyword evidence="1" id="KW-0732">Signal</keyword>
<sequence>MSGRAVGPFLLHALFLSLFGARDLHLLVGLHQLSRTVSFLPWCCILKSMLYPSAAAQCIPPAAPFHPSLLWCCSGRRVPLCVL</sequence>
<accession>A0A167RVE4</accession>